<evidence type="ECO:0000313" key="3">
    <source>
        <dbReference type="EMBL" id="KPA39958.1"/>
    </source>
</evidence>
<dbReference type="InterPro" id="IPR013094">
    <property type="entry name" value="AB_hydrolase_3"/>
</dbReference>
<dbReference type="Proteomes" id="UP000037904">
    <property type="component" value="Unassembled WGS sequence"/>
</dbReference>
<organism evidence="3 4">
    <name type="scientific">Fusarium langsethiae</name>
    <dbReference type="NCBI Taxonomy" id="179993"/>
    <lineage>
        <taxon>Eukaryota</taxon>
        <taxon>Fungi</taxon>
        <taxon>Dikarya</taxon>
        <taxon>Ascomycota</taxon>
        <taxon>Pezizomycotina</taxon>
        <taxon>Sordariomycetes</taxon>
        <taxon>Hypocreomycetidae</taxon>
        <taxon>Hypocreales</taxon>
        <taxon>Nectriaceae</taxon>
        <taxon>Fusarium</taxon>
    </lineage>
</organism>
<dbReference type="Pfam" id="PF07859">
    <property type="entry name" value="Abhydrolase_3"/>
    <property type="match status" value="1"/>
</dbReference>
<dbReference type="GO" id="GO:0016787">
    <property type="term" value="F:hydrolase activity"/>
    <property type="evidence" value="ECO:0007669"/>
    <property type="project" value="UniProtKB-KW"/>
</dbReference>
<keyword evidence="4" id="KW-1185">Reference proteome</keyword>
<name>A0A0M9EU58_FUSLA</name>
<sequence>MHVSSRLCSILQIARSLTVRYTAQDSFKFIRIMPDENISLEAATRRYKEPISRFTAAQYAVVYYMLHYFIVIANNVLAAKERFIPSAHPPTVVRKYACRPKLPIRIFYPKDFNPNSQKKIPTMLSIHGGGFVMGNPRDDDLFNYNFANMHSVLVVALNYKKAPHARFPAPIYDLEQLIFAVLSDSSLPIDKDRIALMGFSAGGNLALSVSTLPSMCGSGDGVRRIKTVIPMYPVVDVSVVQDYKRQTRQYKPSLGGFRAKPVDYLARLSPFFDAAYTLAGQDFQDPLLSPIYAPKEQLPPNMFVLADELDMLANESWRMICRLSGHQIEEQTVGRNHVGPPGMLILDDEKFSFEVKKHDGNYRWLLIPDQIHGYDHYDSLELLHGDKELSRDAELKTREAQKLIGKWLFEGPFA</sequence>
<dbReference type="AlphaFoldDB" id="A0A0M9EU58"/>
<protein>
    <submittedName>
        <fullName evidence="3">Alpha beta hydrolase fold protein</fullName>
    </submittedName>
</protein>
<reference evidence="3 4" key="1">
    <citation type="submission" date="2015-04" db="EMBL/GenBank/DDBJ databases">
        <title>The draft genome sequence of Fusarium langsethiae, a T-2/HT-2 mycotoxin producer.</title>
        <authorList>
            <person name="Lysoe E."/>
            <person name="Divon H.H."/>
            <person name="Terzi V."/>
            <person name="Orru L."/>
            <person name="Lamontanara A."/>
            <person name="Kolseth A.-K."/>
            <person name="Frandsen R.J."/>
            <person name="Nielsen K."/>
            <person name="Thrane U."/>
        </authorList>
    </citation>
    <scope>NUCLEOTIDE SEQUENCE [LARGE SCALE GENOMIC DNA]</scope>
    <source>
        <strain evidence="3 4">Fl201059</strain>
    </source>
</reference>
<comment type="caution">
    <text evidence="3">The sequence shown here is derived from an EMBL/GenBank/DDBJ whole genome shotgun (WGS) entry which is preliminary data.</text>
</comment>
<dbReference type="SUPFAM" id="SSF53474">
    <property type="entry name" value="alpha/beta-Hydrolases"/>
    <property type="match status" value="1"/>
</dbReference>
<gene>
    <name evidence="3" type="ORF">FLAG1_07181</name>
</gene>
<dbReference type="InterPro" id="IPR050300">
    <property type="entry name" value="GDXG_lipolytic_enzyme"/>
</dbReference>
<evidence type="ECO:0000256" key="1">
    <source>
        <dbReference type="ARBA" id="ARBA00022801"/>
    </source>
</evidence>
<dbReference type="PANTHER" id="PTHR48081:SF8">
    <property type="entry name" value="ALPHA_BETA HYDROLASE FOLD-3 DOMAIN-CONTAINING PROTEIN-RELATED"/>
    <property type="match status" value="1"/>
</dbReference>
<dbReference type="EMBL" id="JXCE01000160">
    <property type="protein sequence ID" value="KPA39958.1"/>
    <property type="molecule type" value="Genomic_DNA"/>
</dbReference>
<dbReference type="Gene3D" id="3.40.50.1820">
    <property type="entry name" value="alpha/beta hydrolase"/>
    <property type="match status" value="1"/>
</dbReference>
<feature type="domain" description="Alpha/beta hydrolase fold-3" evidence="2">
    <location>
        <begin position="124"/>
        <end position="326"/>
    </location>
</feature>
<evidence type="ECO:0000313" key="4">
    <source>
        <dbReference type="Proteomes" id="UP000037904"/>
    </source>
</evidence>
<proteinExistence type="predicted"/>
<dbReference type="OrthoDB" id="408631at2759"/>
<keyword evidence="1 3" id="KW-0378">Hydrolase</keyword>
<dbReference type="InterPro" id="IPR029058">
    <property type="entry name" value="AB_hydrolase_fold"/>
</dbReference>
<accession>A0A0M9EU58</accession>
<dbReference type="PANTHER" id="PTHR48081">
    <property type="entry name" value="AB HYDROLASE SUPERFAMILY PROTEIN C4A8.06C"/>
    <property type="match status" value="1"/>
</dbReference>
<evidence type="ECO:0000259" key="2">
    <source>
        <dbReference type="Pfam" id="PF07859"/>
    </source>
</evidence>